<feature type="transmembrane region" description="Helical" evidence="1">
    <location>
        <begin position="172"/>
        <end position="190"/>
    </location>
</feature>
<keyword evidence="1" id="KW-0472">Membrane</keyword>
<feature type="transmembrane region" description="Helical" evidence="1">
    <location>
        <begin position="59"/>
        <end position="77"/>
    </location>
</feature>
<feature type="transmembrane region" description="Helical" evidence="1">
    <location>
        <begin position="263"/>
        <end position="286"/>
    </location>
</feature>
<feature type="transmembrane region" description="Helical" evidence="1">
    <location>
        <begin position="197"/>
        <end position="220"/>
    </location>
</feature>
<accession>A0ABX2IZ24</accession>
<feature type="transmembrane region" description="Helical" evidence="1">
    <location>
        <begin position="232"/>
        <end position="251"/>
    </location>
</feature>
<evidence type="ECO:0000313" key="2">
    <source>
        <dbReference type="EMBL" id="NSX55843.1"/>
    </source>
</evidence>
<dbReference type="PIRSF" id="PIRSF038991">
    <property type="entry name" value="Protein_AbrB"/>
    <property type="match status" value="1"/>
</dbReference>
<organism evidence="2 3">
    <name type="scientific">Parasulfitobacter algicola</name>
    <dbReference type="NCBI Taxonomy" id="2614809"/>
    <lineage>
        <taxon>Bacteria</taxon>
        <taxon>Pseudomonadati</taxon>
        <taxon>Pseudomonadota</taxon>
        <taxon>Alphaproteobacteria</taxon>
        <taxon>Rhodobacterales</taxon>
        <taxon>Roseobacteraceae</taxon>
        <taxon>Parasulfitobacter</taxon>
    </lineage>
</organism>
<evidence type="ECO:0000313" key="3">
    <source>
        <dbReference type="Proteomes" id="UP000777935"/>
    </source>
</evidence>
<protein>
    <submittedName>
        <fullName evidence="2">AbrB family transcriptional regulator</fullName>
    </submittedName>
</protein>
<feature type="transmembrane region" description="Helical" evidence="1">
    <location>
        <begin position="83"/>
        <end position="105"/>
    </location>
</feature>
<sequence length="341" mass="35806">MKTPDKYALAVTYAVAAGGVGVFYLLSLPLPWLLGPLFGCLIAALAGVKLTVWKPLGDTMRTILGLAIGFSITPALFSQLPALAGSIALVPLFIIVIALVGVPYFRWLGFDRPTSYYGAMPGGLQDMLVFGEEAGGDVRAMSLMQATRVMIIVSFLPIILTLGMEQTLDQPLGAPIITLPLWELGLMFAAGLLGWRIFLMLGVFGASILGPMVFAAALSLGGIVTHRPPNEAILLAQFFVGMAVGVKYVGLTFGELRRVVAASVGYCVVLGLVSFVFVNAVLKLGLLPPVEAILAFAPGGQAEMAILALASGAEVAVIVAHHVVRILIVIIGAPIVSKLIR</sequence>
<feature type="transmembrane region" description="Helical" evidence="1">
    <location>
        <begin position="149"/>
        <end position="166"/>
    </location>
</feature>
<feature type="transmembrane region" description="Helical" evidence="1">
    <location>
        <begin position="7"/>
        <end position="26"/>
    </location>
</feature>
<keyword evidence="1" id="KW-1133">Transmembrane helix</keyword>
<feature type="transmembrane region" description="Helical" evidence="1">
    <location>
        <begin position="306"/>
        <end position="336"/>
    </location>
</feature>
<keyword evidence="1" id="KW-0812">Transmembrane</keyword>
<dbReference type="Proteomes" id="UP000777935">
    <property type="component" value="Unassembled WGS sequence"/>
</dbReference>
<dbReference type="PANTHER" id="PTHR38457:SF1">
    <property type="entry name" value="REGULATOR ABRB-RELATED"/>
    <property type="match status" value="1"/>
</dbReference>
<dbReference type="PANTHER" id="PTHR38457">
    <property type="entry name" value="REGULATOR ABRB-RELATED"/>
    <property type="match status" value="1"/>
</dbReference>
<reference evidence="2 3" key="1">
    <citation type="submission" date="2020-06" db="EMBL/GenBank/DDBJ databases">
        <title>Sulfitobacter algicola sp. nov., isolated from green algae.</title>
        <authorList>
            <person name="Wang C."/>
        </authorList>
    </citation>
    <scope>NUCLEOTIDE SEQUENCE [LARGE SCALE GENOMIC DNA]</scope>
    <source>
        <strain evidence="2 3">1151</strain>
    </source>
</reference>
<evidence type="ECO:0000256" key="1">
    <source>
        <dbReference type="SAM" id="Phobius"/>
    </source>
</evidence>
<comment type="caution">
    <text evidence="2">The sequence shown here is derived from an EMBL/GenBank/DDBJ whole genome shotgun (WGS) entry which is preliminary data.</text>
</comment>
<proteinExistence type="predicted"/>
<dbReference type="EMBL" id="JABUFE010000008">
    <property type="protein sequence ID" value="NSX55843.1"/>
    <property type="molecule type" value="Genomic_DNA"/>
</dbReference>
<name>A0ABX2IZ24_9RHOB</name>
<dbReference type="Pfam" id="PF05145">
    <property type="entry name" value="AbrB"/>
    <property type="match status" value="1"/>
</dbReference>
<dbReference type="RefSeq" id="WP_174138995.1">
    <property type="nucleotide sequence ID" value="NZ_JABUFE010000008.1"/>
</dbReference>
<keyword evidence="3" id="KW-1185">Reference proteome</keyword>
<feature type="transmembrane region" description="Helical" evidence="1">
    <location>
        <begin position="32"/>
        <end position="52"/>
    </location>
</feature>
<gene>
    <name evidence="2" type="ORF">HRQ87_13635</name>
</gene>
<dbReference type="InterPro" id="IPR007820">
    <property type="entry name" value="AbrB_fam"/>
</dbReference>